<dbReference type="Proteomes" id="UP001501598">
    <property type="component" value="Unassembled WGS sequence"/>
</dbReference>
<dbReference type="RefSeq" id="WP_345412068.1">
    <property type="nucleotide sequence ID" value="NZ_BAABGT010000005.1"/>
</dbReference>
<evidence type="ECO:0000256" key="1">
    <source>
        <dbReference type="ARBA" id="ARBA00022448"/>
    </source>
</evidence>
<protein>
    <submittedName>
        <fullName evidence="5">ABC transporter ATP-binding protein</fullName>
    </submittedName>
</protein>
<reference evidence="6" key="1">
    <citation type="journal article" date="2019" name="Int. J. Syst. Evol. Microbiol.">
        <title>The Global Catalogue of Microorganisms (GCM) 10K type strain sequencing project: providing services to taxonomists for standard genome sequencing and annotation.</title>
        <authorList>
            <consortium name="The Broad Institute Genomics Platform"/>
            <consortium name="The Broad Institute Genome Sequencing Center for Infectious Disease"/>
            <person name="Wu L."/>
            <person name="Ma J."/>
        </authorList>
    </citation>
    <scope>NUCLEOTIDE SEQUENCE [LARGE SCALE GENOMIC DNA]</scope>
    <source>
        <strain evidence="6">JCM 17906</strain>
    </source>
</reference>
<dbReference type="PANTHER" id="PTHR45772:SF2">
    <property type="entry name" value="ABC TRANSPORTER ATP-BINDING PROTEIN"/>
    <property type="match status" value="1"/>
</dbReference>
<evidence type="ECO:0000313" key="5">
    <source>
        <dbReference type="EMBL" id="GAA4536718.1"/>
    </source>
</evidence>
<dbReference type="InterPro" id="IPR003593">
    <property type="entry name" value="AAA+_ATPase"/>
</dbReference>
<dbReference type="SMART" id="SM00382">
    <property type="entry name" value="AAA"/>
    <property type="match status" value="1"/>
</dbReference>
<evidence type="ECO:0000259" key="4">
    <source>
        <dbReference type="PROSITE" id="PS50893"/>
    </source>
</evidence>
<dbReference type="PANTHER" id="PTHR45772">
    <property type="entry name" value="CONSERVED COMPONENT OF ABC TRANSPORTER FOR NATURAL AMINO ACIDS-RELATED"/>
    <property type="match status" value="1"/>
</dbReference>
<proteinExistence type="predicted"/>
<dbReference type="InterPro" id="IPR051120">
    <property type="entry name" value="ABC_AA/LPS_Transport"/>
</dbReference>
<dbReference type="Pfam" id="PF12399">
    <property type="entry name" value="BCA_ABC_TP_C"/>
    <property type="match status" value="1"/>
</dbReference>
<dbReference type="InterPro" id="IPR003439">
    <property type="entry name" value="ABC_transporter-like_ATP-bd"/>
</dbReference>
<keyword evidence="3 5" id="KW-0067">ATP-binding</keyword>
<dbReference type="EMBL" id="BAABGT010000005">
    <property type="protein sequence ID" value="GAA4536718.1"/>
    <property type="molecule type" value="Genomic_DNA"/>
</dbReference>
<dbReference type="Pfam" id="PF00005">
    <property type="entry name" value="ABC_tran"/>
    <property type="match status" value="1"/>
</dbReference>
<comment type="caution">
    <text evidence="5">The sequence shown here is derived from an EMBL/GenBank/DDBJ whole genome shotgun (WGS) entry which is preliminary data.</text>
</comment>
<accession>A0ABP8REI2</accession>
<dbReference type="GO" id="GO:0005524">
    <property type="term" value="F:ATP binding"/>
    <property type="evidence" value="ECO:0007669"/>
    <property type="project" value="UniProtKB-KW"/>
</dbReference>
<keyword evidence="6" id="KW-1185">Reference proteome</keyword>
<organism evidence="5 6">
    <name type="scientific">Pseudonocardia xishanensis</name>
    <dbReference type="NCBI Taxonomy" id="630995"/>
    <lineage>
        <taxon>Bacteria</taxon>
        <taxon>Bacillati</taxon>
        <taxon>Actinomycetota</taxon>
        <taxon>Actinomycetes</taxon>
        <taxon>Pseudonocardiales</taxon>
        <taxon>Pseudonocardiaceae</taxon>
        <taxon>Pseudonocardia</taxon>
    </lineage>
</organism>
<dbReference type="InterPro" id="IPR032823">
    <property type="entry name" value="BCA_ABC_TP_C"/>
</dbReference>
<sequence>MNSPSEPLAPGISFRDVQLRFGGQVVLEGVTLDLPGARLTGLIGPNGSGKTSLCNVATGVYRPDAGEVVVLGRDTRRLGAHAFGRMAVARTFQHAAVVPELTAWENVALGLPADERISLLRTISGSRRSRRIERGYRDRAVGVLDELGLADRADTPAAELTNLERKFVEVARCLVRAPQVLVLDEVASGLTRPEKAQLSEFVRTAFDDRCRGALVVVIEHDVEFIRGLCSHIVVLDRGRVLAEGTTAEVLADDRVRSVYLGGVAAQAR</sequence>
<name>A0ABP8REI2_9PSEU</name>
<dbReference type="Gene3D" id="3.40.50.300">
    <property type="entry name" value="P-loop containing nucleotide triphosphate hydrolases"/>
    <property type="match status" value="1"/>
</dbReference>
<evidence type="ECO:0000256" key="2">
    <source>
        <dbReference type="ARBA" id="ARBA00022741"/>
    </source>
</evidence>
<gene>
    <name evidence="5" type="ORF">GCM10023175_04020</name>
</gene>
<keyword evidence="1" id="KW-0813">Transport</keyword>
<evidence type="ECO:0000313" key="6">
    <source>
        <dbReference type="Proteomes" id="UP001501598"/>
    </source>
</evidence>
<dbReference type="InterPro" id="IPR027417">
    <property type="entry name" value="P-loop_NTPase"/>
</dbReference>
<feature type="domain" description="ABC transporter" evidence="4">
    <location>
        <begin position="12"/>
        <end position="262"/>
    </location>
</feature>
<dbReference type="PROSITE" id="PS50893">
    <property type="entry name" value="ABC_TRANSPORTER_2"/>
    <property type="match status" value="1"/>
</dbReference>
<keyword evidence="2" id="KW-0547">Nucleotide-binding</keyword>
<evidence type="ECO:0000256" key="3">
    <source>
        <dbReference type="ARBA" id="ARBA00022840"/>
    </source>
</evidence>
<dbReference type="SUPFAM" id="SSF52540">
    <property type="entry name" value="P-loop containing nucleoside triphosphate hydrolases"/>
    <property type="match status" value="1"/>
</dbReference>